<organism evidence="1 2">
    <name type="scientific">Planococcus halotolerans</name>
    <dbReference type="NCBI Taxonomy" id="2233542"/>
    <lineage>
        <taxon>Bacteria</taxon>
        <taxon>Bacillati</taxon>
        <taxon>Bacillota</taxon>
        <taxon>Bacilli</taxon>
        <taxon>Bacillales</taxon>
        <taxon>Caryophanaceae</taxon>
        <taxon>Planococcus</taxon>
    </lineage>
</organism>
<keyword evidence="1" id="KW-0808">Transferase</keyword>
<dbReference type="SUPFAM" id="SSF55729">
    <property type="entry name" value="Acyl-CoA N-acyltransferases (Nat)"/>
    <property type="match status" value="1"/>
</dbReference>
<dbReference type="RefSeq" id="WP_112222598.1">
    <property type="nucleotide sequence ID" value="NZ_CP196859.1"/>
</dbReference>
<name>A0A365L0U8_9BACL</name>
<comment type="caution">
    <text evidence="1">The sequence shown here is derived from an EMBL/GenBank/DDBJ whole genome shotgun (WGS) entry which is preliminary data.</text>
</comment>
<protein>
    <submittedName>
        <fullName evidence="1">GNAT family N-acetyltransferase</fullName>
    </submittedName>
</protein>
<keyword evidence="2" id="KW-1185">Reference proteome</keyword>
<accession>A0A365L0U8</accession>
<dbReference type="InterPro" id="IPR016181">
    <property type="entry name" value="Acyl_CoA_acyltransferase"/>
</dbReference>
<proteinExistence type="predicted"/>
<gene>
    <name evidence="1" type="ORF">DP120_05380</name>
</gene>
<dbReference type="GO" id="GO:0016740">
    <property type="term" value="F:transferase activity"/>
    <property type="evidence" value="ECO:0007669"/>
    <property type="project" value="UniProtKB-KW"/>
</dbReference>
<dbReference type="AlphaFoldDB" id="A0A365L0U8"/>
<reference evidence="1 2" key="1">
    <citation type="submission" date="2018-06" db="EMBL/GenBank/DDBJ databases">
        <title>The draft genome sequences of strains SCU63 and S1.</title>
        <authorList>
            <person name="Gan L."/>
        </authorList>
    </citation>
    <scope>NUCLEOTIDE SEQUENCE [LARGE SCALE GENOMIC DNA]</scope>
    <source>
        <strain evidence="1 2">SCU63</strain>
    </source>
</reference>
<evidence type="ECO:0000313" key="2">
    <source>
        <dbReference type="Proteomes" id="UP000251002"/>
    </source>
</evidence>
<evidence type="ECO:0000313" key="1">
    <source>
        <dbReference type="EMBL" id="RAZ79048.1"/>
    </source>
</evidence>
<dbReference type="Proteomes" id="UP000251002">
    <property type="component" value="Unassembled WGS sequence"/>
</dbReference>
<sequence length="188" mass="22503">MGQWYLKLREYFPAKEMKSENHMKILLREKKNCYQVEEGPHYTLVYFEKPDYLFIDYILVSDKSRGTGLGSKLISKVKKKNKLIILEVDPVSSDDPESSKRVRFYQKQNFKKAPSIHYERIHPITGEKNVMDIFYWSEKQHSDQWLMEKMKDVYEEVHAFKNHELYNINPQPSSKVLQLKQYNTSKAE</sequence>
<dbReference type="EMBL" id="QLZR01000002">
    <property type="protein sequence ID" value="RAZ79048.1"/>
    <property type="molecule type" value="Genomic_DNA"/>
</dbReference>
<dbReference type="Gene3D" id="3.40.630.30">
    <property type="match status" value="1"/>
</dbReference>